<proteinExistence type="predicted"/>
<evidence type="ECO:0000313" key="1">
    <source>
        <dbReference type="EMBL" id="SPE30701.1"/>
    </source>
</evidence>
<reference evidence="2" key="1">
    <citation type="submission" date="2018-02" db="EMBL/GenBank/DDBJ databases">
        <authorList>
            <person name="Hausmann B."/>
        </authorList>
    </citation>
    <scope>NUCLEOTIDE SEQUENCE [LARGE SCALE GENOMIC DNA]</scope>
    <source>
        <strain evidence="2">Peat soil MAG SbA5</strain>
    </source>
</reference>
<dbReference type="AlphaFoldDB" id="A0A2N9M5F8"/>
<dbReference type="EMBL" id="OKRB01000141">
    <property type="protein sequence ID" value="SPE30701.1"/>
    <property type="molecule type" value="Genomic_DNA"/>
</dbReference>
<organism evidence="1 2">
    <name type="scientific">Candidatus Sulfuritelmatomonas gaucii</name>
    <dbReference type="NCBI Taxonomy" id="2043161"/>
    <lineage>
        <taxon>Bacteria</taxon>
        <taxon>Pseudomonadati</taxon>
        <taxon>Acidobacteriota</taxon>
        <taxon>Terriglobia</taxon>
        <taxon>Terriglobales</taxon>
        <taxon>Acidobacteriaceae</taxon>
        <taxon>Candidatus Sulfuritelmatomonas</taxon>
    </lineage>
</organism>
<dbReference type="Proteomes" id="UP000239735">
    <property type="component" value="Unassembled WGS sequence"/>
</dbReference>
<evidence type="ECO:0000313" key="2">
    <source>
        <dbReference type="Proteomes" id="UP000239735"/>
    </source>
</evidence>
<protein>
    <submittedName>
        <fullName evidence="1">Uncharacterized protein</fullName>
    </submittedName>
</protein>
<sequence length="141" mass="14847">MAQKYPGSFQLSNTKYHGLSPAEQGPALNAVTNAANQIAKGGWVLLDVNPGNFSLQGLGNAFKAILHDPDMVLSPSEIENLAPNSVPRGVLNYALDVAGQPNFLNQPFTAESLTNVLNIARERLITGITNVPGSTVAPPAQ</sequence>
<gene>
    <name evidence="1" type="ORF">SBA5_80070</name>
</gene>
<accession>A0A2N9M5F8</accession>
<name>A0A2N9M5F8_9BACT</name>